<dbReference type="HOGENOM" id="CLU_048111_5_0_11"/>
<dbReference type="InterPro" id="IPR035940">
    <property type="entry name" value="CAP_sf"/>
</dbReference>
<reference evidence="4" key="2">
    <citation type="submission" date="2010-01" db="EMBL/GenBank/DDBJ databases">
        <title>The complete genome of Conexibacter woesei DSM 14684.</title>
        <authorList>
            <consortium name="US DOE Joint Genome Institute (JGI-PGF)"/>
            <person name="Lucas S."/>
            <person name="Copeland A."/>
            <person name="Lapidus A."/>
            <person name="Glavina del Rio T."/>
            <person name="Dalin E."/>
            <person name="Tice H."/>
            <person name="Bruce D."/>
            <person name="Goodwin L."/>
            <person name="Pitluck S."/>
            <person name="Kyrpides N."/>
            <person name="Mavromatis K."/>
            <person name="Ivanova N."/>
            <person name="Mikhailova N."/>
            <person name="Chertkov O."/>
            <person name="Brettin T."/>
            <person name="Detter J.C."/>
            <person name="Han C."/>
            <person name="Larimer F."/>
            <person name="Land M."/>
            <person name="Hauser L."/>
            <person name="Markowitz V."/>
            <person name="Cheng J.-F."/>
            <person name="Hugenholtz P."/>
            <person name="Woyke T."/>
            <person name="Wu D."/>
            <person name="Pukall R."/>
            <person name="Steenblock K."/>
            <person name="Schneider S."/>
            <person name="Klenk H.-P."/>
            <person name="Eisen J.A."/>
        </authorList>
    </citation>
    <scope>NUCLEOTIDE SEQUENCE [LARGE SCALE GENOMIC DNA]</scope>
    <source>
        <strain evidence="4">DSM 14684 / CIP 108061 / JCM 11494 / NBRC 100937 / ID131577</strain>
    </source>
</reference>
<evidence type="ECO:0000259" key="2">
    <source>
        <dbReference type="Pfam" id="PF00188"/>
    </source>
</evidence>
<keyword evidence="1" id="KW-0732">Signal</keyword>
<keyword evidence="4" id="KW-1185">Reference proteome</keyword>
<sequence length="187" mass="19503" precursor="true">MTPDESPRAAPARRPRLLALALLLLSLAVPALLAGGTGAASAAAAPASPQASAAAAPRFGPAVVAELNRIRARSGLPAVRHDQRMSRTASAHSRHMLRTGALVHGSWTGRVARAAGSAAAVGEVLGWLRRTSPSREARAVVRGWLNSAPHRHVLLDARFRRVGIGRAAGRFDGAKAAVYTVDWATAR</sequence>
<dbReference type="KEGG" id="cwo:Cwoe_0794"/>
<dbReference type="OrthoDB" id="68195at2"/>
<dbReference type="CDD" id="cd05379">
    <property type="entry name" value="CAP_bacterial"/>
    <property type="match status" value="1"/>
</dbReference>
<dbReference type="SUPFAM" id="SSF55797">
    <property type="entry name" value="PR-1-like"/>
    <property type="match status" value="1"/>
</dbReference>
<dbReference type="Gene3D" id="3.40.33.10">
    <property type="entry name" value="CAP"/>
    <property type="match status" value="1"/>
</dbReference>
<evidence type="ECO:0000313" key="4">
    <source>
        <dbReference type="Proteomes" id="UP000008229"/>
    </source>
</evidence>
<evidence type="ECO:0000313" key="3">
    <source>
        <dbReference type="EMBL" id="ADB49227.1"/>
    </source>
</evidence>
<feature type="domain" description="SCP" evidence="2">
    <location>
        <begin position="65"/>
        <end position="170"/>
    </location>
</feature>
<reference evidence="3 4" key="1">
    <citation type="journal article" date="2010" name="Stand. Genomic Sci.">
        <title>Complete genome sequence of Conexibacter woesei type strain (ID131577).</title>
        <authorList>
            <person name="Pukall R."/>
            <person name="Lapidus A."/>
            <person name="Glavina Del Rio T."/>
            <person name="Copeland A."/>
            <person name="Tice H."/>
            <person name="Cheng J.-F."/>
            <person name="Lucas S."/>
            <person name="Chen F."/>
            <person name="Nolan M."/>
            <person name="Bruce D."/>
            <person name="Goodwin L."/>
            <person name="Pitluck S."/>
            <person name="Mavromatis K."/>
            <person name="Ivanova N."/>
            <person name="Ovchinnikova G."/>
            <person name="Pati A."/>
            <person name="Chen A."/>
            <person name="Palaniappan K."/>
            <person name="Land M."/>
            <person name="Hauser L."/>
            <person name="Chang Y.-J."/>
            <person name="Jeffries C.D."/>
            <person name="Chain P."/>
            <person name="Meincke L."/>
            <person name="Sims D."/>
            <person name="Brettin T."/>
            <person name="Detter J.C."/>
            <person name="Rohde M."/>
            <person name="Goeker M."/>
            <person name="Bristow J."/>
            <person name="Eisen J.A."/>
            <person name="Markowitz V."/>
            <person name="Kyrpides N.C."/>
            <person name="Klenk H.-P."/>
            <person name="Hugenholtz P."/>
        </authorList>
    </citation>
    <scope>NUCLEOTIDE SEQUENCE [LARGE SCALE GENOMIC DNA]</scope>
    <source>
        <strain evidence="4">DSM 14684 / CIP 108061 / JCM 11494 / NBRC 100937 / ID131577</strain>
    </source>
</reference>
<dbReference type="EMBL" id="CP001854">
    <property type="protein sequence ID" value="ADB49227.1"/>
    <property type="molecule type" value="Genomic_DNA"/>
</dbReference>
<dbReference type="STRING" id="469383.Cwoe_0794"/>
<dbReference type="Proteomes" id="UP000008229">
    <property type="component" value="Chromosome"/>
</dbReference>
<dbReference type="eggNOG" id="COG2340">
    <property type="taxonomic scope" value="Bacteria"/>
</dbReference>
<dbReference type="PANTHER" id="PTHR31157">
    <property type="entry name" value="SCP DOMAIN-CONTAINING PROTEIN"/>
    <property type="match status" value="1"/>
</dbReference>
<dbReference type="InterPro" id="IPR014044">
    <property type="entry name" value="CAP_dom"/>
</dbReference>
<evidence type="ECO:0000256" key="1">
    <source>
        <dbReference type="SAM" id="SignalP"/>
    </source>
</evidence>
<dbReference type="RefSeq" id="WP_012932280.1">
    <property type="nucleotide sequence ID" value="NC_013739.1"/>
</dbReference>
<dbReference type="Pfam" id="PF00188">
    <property type="entry name" value="CAP"/>
    <property type="match status" value="1"/>
</dbReference>
<proteinExistence type="predicted"/>
<organism evidence="3 4">
    <name type="scientific">Conexibacter woesei (strain DSM 14684 / CCUG 47730 / CIP 108061 / JCM 11494 / NBRC 100937 / ID131577)</name>
    <dbReference type="NCBI Taxonomy" id="469383"/>
    <lineage>
        <taxon>Bacteria</taxon>
        <taxon>Bacillati</taxon>
        <taxon>Actinomycetota</taxon>
        <taxon>Thermoleophilia</taxon>
        <taxon>Solirubrobacterales</taxon>
        <taxon>Conexibacteraceae</taxon>
        <taxon>Conexibacter</taxon>
    </lineage>
</organism>
<accession>D3FAF8</accession>
<protein>
    <submittedName>
        <fullName evidence="3">SCP-like extracellular</fullName>
    </submittedName>
</protein>
<gene>
    <name evidence="3" type="ordered locus">Cwoe_0794</name>
</gene>
<feature type="chain" id="PRO_5003043118" evidence="1">
    <location>
        <begin position="43"/>
        <end position="187"/>
    </location>
</feature>
<dbReference type="PANTHER" id="PTHR31157:SF1">
    <property type="entry name" value="SCP DOMAIN-CONTAINING PROTEIN"/>
    <property type="match status" value="1"/>
</dbReference>
<feature type="signal peptide" evidence="1">
    <location>
        <begin position="1"/>
        <end position="42"/>
    </location>
</feature>
<name>D3FAF8_CONWI</name>
<dbReference type="AlphaFoldDB" id="D3FAF8"/>